<dbReference type="KEGG" id="slp:Slip_1539"/>
<reference evidence="1 2" key="2">
    <citation type="journal article" date="2010" name="Stand. Genomic Sci.">
        <title>Complete genome sequence of Syntrophothermus lipocalidus type strain (TGB-C1).</title>
        <authorList>
            <person name="Djao O.D."/>
            <person name="Zhang X."/>
            <person name="Lucas S."/>
            <person name="Lapidus A."/>
            <person name="Del Rio T.G."/>
            <person name="Nolan M."/>
            <person name="Tice H."/>
            <person name="Cheng J.F."/>
            <person name="Han C."/>
            <person name="Tapia R."/>
            <person name="Goodwin L."/>
            <person name="Pitluck S."/>
            <person name="Liolios K."/>
            <person name="Ivanova N."/>
            <person name="Mavromatis K."/>
            <person name="Mikhailova N."/>
            <person name="Ovchinnikova G."/>
            <person name="Pati A."/>
            <person name="Brambilla E."/>
            <person name="Chen A."/>
            <person name="Palaniappan K."/>
            <person name="Land M."/>
            <person name="Hauser L."/>
            <person name="Chang Y.J."/>
            <person name="Jeffries C.D."/>
            <person name="Rohde M."/>
            <person name="Sikorski J."/>
            <person name="Spring S."/>
            <person name="Goker M."/>
            <person name="Detter J.C."/>
            <person name="Woyke T."/>
            <person name="Bristow J."/>
            <person name="Eisen J.A."/>
            <person name="Markowitz V."/>
            <person name="Hugenholtz P."/>
            <person name="Kyrpides N.C."/>
            <person name="Klenk H.P."/>
        </authorList>
    </citation>
    <scope>NUCLEOTIDE SEQUENCE [LARGE SCALE GENOMIC DNA]</scope>
    <source>
        <strain evidence="2">DSM 12680 / TGB-C1</strain>
    </source>
</reference>
<sequence length="241" mass="27695">MNLNQFVEKFEIFLKGDPPLEEIFSAGRSMVGELVSSPGWLNDTLTRLVLDDDFLNSQWHAIDPNDIVLYRHPEKLFTVRAFIWEPGVFYPVHDHGSWGLVGAHINRIRERKYVRTDDGSNEDYAEIEMTADAVLDPGQTTYVEFLGLHQMETADDKVTVTIHVYGKPMRRGYIQLFNLHNKRIHRVYAPSLFPRVLAIRTLGSISEEWAKEVLRKSLSKRQPDYLQKECLLALHDASGGV</sequence>
<dbReference type="HOGENOM" id="CLU_1124075_0_0_9"/>
<dbReference type="EMBL" id="CP002048">
    <property type="protein sequence ID" value="ADI02302.1"/>
    <property type="molecule type" value="Genomic_DNA"/>
</dbReference>
<dbReference type="InterPro" id="IPR011051">
    <property type="entry name" value="RmlC_Cupin_sf"/>
</dbReference>
<evidence type="ECO:0000313" key="1">
    <source>
        <dbReference type="EMBL" id="ADI02302.1"/>
    </source>
</evidence>
<dbReference type="AlphaFoldDB" id="D7CNL7"/>
<keyword evidence="2" id="KW-1185">Reference proteome</keyword>
<dbReference type="eggNOG" id="COG5553">
    <property type="taxonomic scope" value="Bacteria"/>
</dbReference>
<dbReference type="STRING" id="643648.Slip_1539"/>
<dbReference type="CDD" id="cd10548">
    <property type="entry name" value="cupin_CDO"/>
    <property type="match status" value="1"/>
</dbReference>
<evidence type="ECO:0000313" key="2">
    <source>
        <dbReference type="Proteomes" id="UP000000378"/>
    </source>
</evidence>
<dbReference type="Gene3D" id="2.60.120.10">
    <property type="entry name" value="Jelly Rolls"/>
    <property type="match status" value="1"/>
</dbReference>
<proteinExistence type="predicted"/>
<accession>D7CNL7</accession>
<protein>
    <submittedName>
        <fullName evidence="1">Cytoplasmic protein</fullName>
    </submittedName>
</protein>
<dbReference type="InterPro" id="IPR014710">
    <property type="entry name" value="RmlC-like_jellyroll"/>
</dbReference>
<dbReference type="Proteomes" id="UP000000378">
    <property type="component" value="Chromosome"/>
</dbReference>
<name>D7CNL7_SYNLT</name>
<gene>
    <name evidence="1" type="ordered locus">Slip_1539</name>
</gene>
<dbReference type="OrthoDB" id="9791297at2"/>
<reference evidence="2" key="1">
    <citation type="journal article" date="2010" name="Stand. Genomic Sci.">
        <title>Complete genome sequence of Syntrophothermus lipocalidus type strain (TGB-C1T).</title>
        <authorList>
            <consortium name="US DOE Joint Genome Institute (JGI-PGF)"/>
            <person name="Djao O."/>
            <person name="Zhang X."/>
            <person name="Lucas S."/>
            <person name="Lapidus A."/>
            <person name="Glavina Del Rio T."/>
            <person name="Nolan M."/>
            <person name="Tice H."/>
            <person name="Cheng J."/>
            <person name="Han C."/>
            <person name="Tapia R."/>
            <person name="Goodwin L."/>
            <person name="Pitluck S."/>
            <person name="Liolios K."/>
            <person name="Ivanova N."/>
            <person name="Mavromatis K."/>
            <person name="Mikhailova N."/>
            <person name="Ovchinnikova G."/>
            <person name="Pati A."/>
            <person name="Brambilla E."/>
            <person name="Chen A."/>
            <person name="Palaniappan K."/>
            <person name="Land M."/>
            <person name="Hauser L."/>
            <person name="Chang Y."/>
            <person name="Jeffries C."/>
            <person name="Rohde M."/>
            <person name="Sikorski J."/>
            <person name="Spring S."/>
            <person name="Goker M."/>
            <person name="Detter J."/>
            <person name="Woyke T."/>
            <person name="Bristow J."/>
            <person name="Eisen J."/>
            <person name="Markowitz V."/>
            <person name="Hugenholtz P."/>
            <person name="Kyrpides N."/>
            <person name="Klenk H."/>
        </authorList>
    </citation>
    <scope>NUCLEOTIDE SEQUENCE [LARGE SCALE GENOMIC DNA]</scope>
    <source>
        <strain evidence="2">DSM 12680 / TGB-C1</strain>
    </source>
</reference>
<organism evidence="1 2">
    <name type="scientific">Syntrophothermus lipocalidus (strain DSM 12680 / TGB-C1)</name>
    <dbReference type="NCBI Taxonomy" id="643648"/>
    <lineage>
        <taxon>Bacteria</taxon>
        <taxon>Bacillati</taxon>
        <taxon>Bacillota</taxon>
        <taxon>Clostridia</taxon>
        <taxon>Eubacteriales</taxon>
        <taxon>Syntrophomonadaceae</taxon>
        <taxon>Syntrophothermus</taxon>
    </lineage>
</organism>
<dbReference type="SUPFAM" id="SSF51182">
    <property type="entry name" value="RmlC-like cupins"/>
    <property type="match status" value="1"/>
</dbReference>
<dbReference type="RefSeq" id="WP_013175704.1">
    <property type="nucleotide sequence ID" value="NC_014220.1"/>
</dbReference>